<evidence type="ECO:0000256" key="9">
    <source>
        <dbReference type="ARBA" id="ARBA00047340"/>
    </source>
</evidence>
<dbReference type="EMBL" id="LOCO01000005">
    <property type="protein sequence ID" value="KXO10698.1"/>
    <property type="molecule type" value="Genomic_DNA"/>
</dbReference>
<dbReference type="PATRIC" id="fig|1306954.6.peg.2358"/>
<gene>
    <name evidence="10" type="primary">cobT</name>
    <name evidence="11" type="ORF">J122_1313</name>
    <name evidence="12" type="ORF">J122_806</name>
</gene>
<keyword evidence="5 10" id="KW-0169">Cobalamin biosynthesis</keyword>
<proteinExistence type="inferred from homology"/>
<dbReference type="CDD" id="cd02439">
    <property type="entry name" value="DMB-PRT_CobT"/>
    <property type="match status" value="1"/>
</dbReference>
<organism evidence="11 13">
    <name type="scientific">Marinobacter excellens LAMA 842</name>
    <dbReference type="NCBI Taxonomy" id="1306954"/>
    <lineage>
        <taxon>Bacteria</taxon>
        <taxon>Pseudomonadati</taxon>
        <taxon>Pseudomonadota</taxon>
        <taxon>Gammaproteobacteria</taxon>
        <taxon>Pseudomonadales</taxon>
        <taxon>Marinobacteraceae</taxon>
        <taxon>Marinobacter</taxon>
    </lineage>
</organism>
<evidence type="ECO:0000256" key="7">
    <source>
        <dbReference type="ARBA" id="ARBA00022679"/>
    </source>
</evidence>
<keyword evidence="6 10" id="KW-0328">Glycosyltransferase</keyword>
<dbReference type="Proteomes" id="UP000070282">
    <property type="component" value="Unassembled WGS sequence"/>
</dbReference>
<keyword evidence="13" id="KW-1185">Reference proteome</keyword>
<keyword evidence="7 10" id="KW-0808">Transferase</keyword>
<feature type="active site" description="Proton acceptor" evidence="10">
    <location>
        <position position="317"/>
    </location>
</feature>
<dbReference type="AlphaFoldDB" id="A0A137SE61"/>
<dbReference type="PANTHER" id="PTHR43463:SF1">
    <property type="entry name" value="NICOTINATE-NUCLEOTIDE--DIMETHYLBENZIMIDAZOLE PHOSPHORIBOSYLTRANSFERASE"/>
    <property type="match status" value="1"/>
</dbReference>
<evidence type="ECO:0000256" key="3">
    <source>
        <dbReference type="ARBA" id="ARBA00011991"/>
    </source>
</evidence>
<dbReference type="FunFam" id="3.40.50.10210:FF:000001">
    <property type="entry name" value="Nicotinate-nucleotide--dimethylbenzimidazole phosphoribosyltransferase"/>
    <property type="match status" value="1"/>
</dbReference>
<dbReference type="HAMAP" id="MF_00230">
    <property type="entry name" value="CobT"/>
    <property type="match status" value="1"/>
</dbReference>
<dbReference type="InterPro" id="IPR003200">
    <property type="entry name" value="Nict_dMeBzImd_PRibTrfase"/>
</dbReference>
<dbReference type="UniPathway" id="UPA00061">
    <property type="reaction ID" value="UER00516"/>
</dbReference>
<evidence type="ECO:0000313" key="12">
    <source>
        <dbReference type="EMBL" id="KXO11362.1"/>
    </source>
</evidence>
<evidence type="ECO:0000256" key="8">
    <source>
        <dbReference type="ARBA" id="ARBA00030686"/>
    </source>
</evidence>
<comment type="catalytic activity">
    <reaction evidence="9 10">
        <text>5,6-dimethylbenzimidazole + nicotinate beta-D-ribonucleotide = alpha-ribazole 5'-phosphate + nicotinate + H(+)</text>
        <dbReference type="Rhea" id="RHEA:11196"/>
        <dbReference type="ChEBI" id="CHEBI:15378"/>
        <dbReference type="ChEBI" id="CHEBI:15890"/>
        <dbReference type="ChEBI" id="CHEBI:32544"/>
        <dbReference type="ChEBI" id="CHEBI:57502"/>
        <dbReference type="ChEBI" id="CHEBI:57918"/>
        <dbReference type="EC" id="2.4.2.21"/>
    </reaction>
</comment>
<dbReference type="InterPro" id="IPR023195">
    <property type="entry name" value="Nict_dMeBzImd_PRibTrfase_N"/>
</dbReference>
<name>A0A137SE61_9GAMM</name>
<dbReference type="RefSeq" id="WP_061331227.1">
    <property type="nucleotide sequence ID" value="NZ_LOCO01000003.1"/>
</dbReference>
<evidence type="ECO:0000256" key="6">
    <source>
        <dbReference type="ARBA" id="ARBA00022676"/>
    </source>
</evidence>
<comment type="similarity">
    <text evidence="2 10">Belongs to the CobT family.</text>
</comment>
<evidence type="ECO:0000313" key="13">
    <source>
        <dbReference type="Proteomes" id="UP000070282"/>
    </source>
</evidence>
<evidence type="ECO:0000256" key="10">
    <source>
        <dbReference type="HAMAP-Rule" id="MF_00230"/>
    </source>
</evidence>
<evidence type="ECO:0000256" key="5">
    <source>
        <dbReference type="ARBA" id="ARBA00022573"/>
    </source>
</evidence>
<dbReference type="EC" id="2.4.2.21" evidence="3 10"/>
<evidence type="ECO:0000256" key="4">
    <source>
        <dbReference type="ARBA" id="ARBA00015486"/>
    </source>
</evidence>
<dbReference type="Gene3D" id="3.40.50.10210">
    <property type="match status" value="1"/>
</dbReference>
<sequence length="352" mass="35391">MALPQSWLTPPPAPSAEHAALAAARQQVLTKPPGSLGQLEQLAITLAALNGTDRPTVDPVRMVVFAGDHGVCAEGVSAFPQEVTAQMVANFAGGGAAISVMARELGASLEVVNLGTVGEVPMLPGVIHQIIGPSTANMAEKSALGPGQVAAALTSGDQAAERSANAGCRLFIGGDMGIGNTTSAAALACALLDLPPERLVGPGTGLDSEGVTRKARVVSKALARHGDDRSALSVLTSLGGFEIAALTGAILGCAARKIPVLVDGFIVSAAALVAVQQQPGARDWLMFAHRSAEPGHDAVLNALDGTPLLDLGMRLGEGSGAAVAVPLLRAACALHNHMASFADAGVSGKSRE</sequence>
<dbReference type="InterPro" id="IPR036087">
    <property type="entry name" value="Nict_dMeBzImd_PRibTrfase_sf"/>
</dbReference>
<dbReference type="Gene3D" id="1.10.1610.10">
    <property type="match status" value="1"/>
</dbReference>
<evidence type="ECO:0000256" key="2">
    <source>
        <dbReference type="ARBA" id="ARBA00007110"/>
    </source>
</evidence>
<dbReference type="NCBIfam" id="TIGR03160">
    <property type="entry name" value="cobT_DBIPRT"/>
    <property type="match status" value="1"/>
</dbReference>
<dbReference type="PANTHER" id="PTHR43463">
    <property type="entry name" value="NICOTINATE-NUCLEOTIDE--DIMETHYLBENZIMIDAZOLE PHOSPHORIBOSYLTRANSFERASE"/>
    <property type="match status" value="1"/>
</dbReference>
<comment type="caution">
    <text evidence="11">The sequence shown here is derived from an EMBL/GenBank/DDBJ whole genome shotgun (WGS) entry which is preliminary data.</text>
</comment>
<dbReference type="SUPFAM" id="SSF52733">
    <property type="entry name" value="Nicotinate mononucleotide:5,6-dimethylbenzimidazole phosphoribosyltransferase (CobT)"/>
    <property type="match status" value="1"/>
</dbReference>
<evidence type="ECO:0000256" key="1">
    <source>
        <dbReference type="ARBA" id="ARBA00005049"/>
    </source>
</evidence>
<dbReference type="NCBIfam" id="NF000996">
    <property type="entry name" value="PRK00105.1"/>
    <property type="match status" value="1"/>
</dbReference>
<reference evidence="11" key="1">
    <citation type="submission" date="2015-12" db="EMBL/GenBank/DDBJ databases">
        <authorList>
            <person name="Shamseldin A."/>
            <person name="Moawad H."/>
            <person name="Abd El-Rahim W.M."/>
            <person name="Sadowsky M.J."/>
        </authorList>
    </citation>
    <scope>NUCLEOTIDE SEQUENCE [LARGE SCALE GENOMIC DNA]</scope>
    <source>
        <strain evidence="11">LAMA 842</strain>
    </source>
</reference>
<evidence type="ECO:0000313" key="11">
    <source>
        <dbReference type="EMBL" id="KXO10698.1"/>
    </source>
</evidence>
<comment type="function">
    <text evidence="10">Catalyzes the synthesis of alpha-ribazole-5'-phosphate from nicotinate mononucleotide (NAMN) and 5,6-dimethylbenzimidazole (DMB).</text>
</comment>
<comment type="pathway">
    <text evidence="1 10">Nucleoside biosynthesis; alpha-ribazole biosynthesis; alpha-ribazole from 5,6-dimethylbenzimidazole: step 1/2.</text>
</comment>
<dbReference type="EMBL" id="LOCO01000003">
    <property type="protein sequence ID" value="KXO11362.1"/>
    <property type="molecule type" value="Genomic_DNA"/>
</dbReference>
<protein>
    <recommendedName>
        <fullName evidence="4 10">Nicotinate-nucleotide--dimethylbenzimidazole phosphoribosyltransferase</fullName>
        <shortName evidence="10">NN:DBI PRT</shortName>
        <ecNumber evidence="3 10">2.4.2.21</ecNumber>
    </recommendedName>
    <alternativeName>
        <fullName evidence="8 10">N(1)-alpha-phosphoribosyltransferase</fullName>
    </alternativeName>
</protein>
<dbReference type="GO" id="GO:0008939">
    <property type="term" value="F:nicotinate-nucleotide-dimethylbenzimidazole phosphoribosyltransferase activity"/>
    <property type="evidence" value="ECO:0007669"/>
    <property type="project" value="UniProtKB-UniRule"/>
</dbReference>
<accession>A0A137SE61</accession>
<reference evidence="13" key="2">
    <citation type="submission" date="2015-12" db="EMBL/GenBank/DDBJ databases">
        <authorList>
            <person name="Lima A."/>
            <person name="Farahani Zayas N."/>
            <person name="Castro Da Silva M.A."/>
            <person name="Cabral A."/>
            <person name="Pessatti M.L."/>
        </authorList>
    </citation>
    <scope>NUCLEOTIDE SEQUENCE [LARGE SCALE GENOMIC DNA]</scope>
    <source>
        <strain evidence="13">LAMA 842</strain>
    </source>
</reference>
<dbReference type="Pfam" id="PF02277">
    <property type="entry name" value="DBI_PRT"/>
    <property type="match status" value="1"/>
</dbReference>
<dbReference type="GO" id="GO:0009236">
    <property type="term" value="P:cobalamin biosynthetic process"/>
    <property type="evidence" value="ECO:0007669"/>
    <property type="project" value="UniProtKB-UniRule"/>
</dbReference>
<dbReference type="InterPro" id="IPR017846">
    <property type="entry name" value="Nict_dMeBzImd_PRibTrfase_bact"/>
</dbReference>